<evidence type="ECO:0000256" key="3">
    <source>
        <dbReference type="SAM" id="SignalP"/>
    </source>
</evidence>
<name>A0A1E1KWW1_9HELO</name>
<feature type="region of interest" description="Disordered" evidence="1">
    <location>
        <begin position="357"/>
        <end position="383"/>
    </location>
</feature>
<feature type="transmembrane region" description="Helical" evidence="2">
    <location>
        <begin position="233"/>
        <end position="253"/>
    </location>
</feature>
<proteinExistence type="predicted"/>
<dbReference type="EMBL" id="FJUX01000057">
    <property type="protein sequence ID" value="CZT02722.1"/>
    <property type="molecule type" value="Genomic_DNA"/>
</dbReference>
<feature type="compositionally biased region" description="Gly residues" evidence="1">
    <location>
        <begin position="360"/>
        <end position="369"/>
    </location>
</feature>
<keyword evidence="2" id="KW-0472">Membrane</keyword>
<keyword evidence="2" id="KW-0812">Transmembrane</keyword>
<sequence length="429" mass="46295">MRPSSLPPALVLITSFAAPITALIASTTSPCAAQCGNNLASTSLSDLACSNADFKSTPAGNTFQNCISCQISSTYVDPITRQSDIHWAIYNLRYALSWCLFAYPNNTNSANTINKNVAGTQCSTERACGAFQGAFAYDSLSLNSSSYGFCPSLPAVNVPHCTTCLQVLTDDFYLTNFVVALDASCQQQPMAGTKLFIDGSLFSTTHVNITSPSAAPDSTYNPRDHGLTLAAKAGIGAAALCAMLAMVGFCIIWQGKRRRRRYLAKHQQETGYSDWVKQAVLFPPQQPAGESPGGFSHTPQSQRPLVSAAPWARREDEGPACAMGEKVYFSPYTSQYNSPVDANDQFQTIAREWSVDRKGSVGGSTGVGGQHSSRSRSREKRDRDMENIGDRIELQDVAPVQNAAPVLLHPGHERGRSCHDQDVKNSNVI</sequence>
<evidence type="ECO:0008006" key="6">
    <source>
        <dbReference type="Google" id="ProtNLM"/>
    </source>
</evidence>
<evidence type="ECO:0000313" key="5">
    <source>
        <dbReference type="Proteomes" id="UP000178912"/>
    </source>
</evidence>
<dbReference type="AlphaFoldDB" id="A0A1E1KWW1"/>
<feature type="region of interest" description="Disordered" evidence="1">
    <location>
        <begin position="286"/>
        <end position="312"/>
    </location>
</feature>
<organism evidence="4 5">
    <name type="scientific">Rhynchosporium agropyri</name>
    <dbReference type="NCBI Taxonomy" id="914238"/>
    <lineage>
        <taxon>Eukaryota</taxon>
        <taxon>Fungi</taxon>
        <taxon>Dikarya</taxon>
        <taxon>Ascomycota</taxon>
        <taxon>Pezizomycotina</taxon>
        <taxon>Leotiomycetes</taxon>
        <taxon>Helotiales</taxon>
        <taxon>Ploettnerulaceae</taxon>
        <taxon>Rhynchosporium</taxon>
    </lineage>
</organism>
<dbReference type="Proteomes" id="UP000178912">
    <property type="component" value="Unassembled WGS sequence"/>
</dbReference>
<dbReference type="OrthoDB" id="5239590at2759"/>
<reference evidence="5" key="1">
    <citation type="submission" date="2016-03" db="EMBL/GenBank/DDBJ databases">
        <authorList>
            <person name="Guldener U."/>
        </authorList>
    </citation>
    <scope>NUCLEOTIDE SEQUENCE [LARGE SCALE GENOMIC DNA]</scope>
    <source>
        <strain evidence="5">04CH-RAC-A.6.1</strain>
    </source>
</reference>
<keyword evidence="2" id="KW-1133">Transmembrane helix</keyword>
<feature type="compositionally biased region" description="Basic and acidic residues" evidence="1">
    <location>
        <begin position="410"/>
        <end position="423"/>
    </location>
</feature>
<keyword evidence="3" id="KW-0732">Signal</keyword>
<feature type="signal peptide" evidence="3">
    <location>
        <begin position="1"/>
        <end position="22"/>
    </location>
</feature>
<feature type="region of interest" description="Disordered" evidence="1">
    <location>
        <begin position="409"/>
        <end position="429"/>
    </location>
</feature>
<protein>
    <recommendedName>
        <fullName evidence="6">LPXTG-domain-containing protein</fullName>
    </recommendedName>
</protein>
<feature type="chain" id="PRO_5009446484" description="LPXTG-domain-containing protein" evidence="3">
    <location>
        <begin position="23"/>
        <end position="429"/>
    </location>
</feature>
<evidence type="ECO:0000313" key="4">
    <source>
        <dbReference type="EMBL" id="CZT02722.1"/>
    </source>
</evidence>
<gene>
    <name evidence="4" type="ORF">RAG0_09742</name>
</gene>
<keyword evidence="5" id="KW-1185">Reference proteome</keyword>
<accession>A0A1E1KWW1</accession>
<evidence type="ECO:0000256" key="1">
    <source>
        <dbReference type="SAM" id="MobiDB-lite"/>
    </source>
</evidence>
<evidence type="ECO:0000256" key="2">
    <source>
        <dbReference type="SAM" id="Phobius"/>
    </source>
</evidence>